<dbReference type="GO" id="GO:0003700">
    <property type="term" value="F:DNA-binding transcription factor activity"/>
    <property type="evidence" value="ECO:0007669"/>
    <property type="project" value="InterPro"/>
</dbReference>
<dbReference type="AlphaFoldDB" id="A0A3E2WRH4"/>
<dbReference type="Proteomes" id="UP000261111">
    <property type="component" value="Unassembled WGS sequence"/>
</dbReference>
<comment type="subcellular location">
    <subcellularLocation>
        <location evidence="1">Cytoplasm</location>
    </subcellularLocation>
</comment>
<feature type="modified residue" description="4-aspartylphosphate" evidence="10">
    <location>
        <position position="64"/>
    </location>
</feature>
<evidence type="ECO:0000256" key="4">
    <source>
        <dbReference type="ARBA" id="ARBA00022553"/>
    </source>
</evidence>
<feature type="domain" description="Response regulatory" evidence="12">
    <location>
        <begin position="12"/>
        <end position="129"/>
    </location>
</feature>
<dbReference type="PANTHER" id="PTHR42713">
    <property type="entry name" value="HISTIDINE KINASE-RELATED"/>
    <property type="match status" value="1"/>
</dbReference>
<dbReference type="CDD" id="cd17536">
    <property type="entry name" value="REC_YesN-like"/>
    <property type="match status" value="1"/>
</dbReference>
<dbReference type="SUPFAM" id="SSF52172">
    <property type="entry name" value="CheY-like"/>
    <property type="match status" value="1"/>
</dbReference>
<protein>
    <recommendedName>
        <fullName evidence="2">Stage 0 sporulation protein A homolog</fullName>
    </recommendedName>
</protein>
<evidence type="ECO:0000256" key="5">
    <source>
        <dbReference type="ARBA" id="ARBA00023012"/>
    </source>
</evidence>
<dbReference type="PRINTS" id="PR00032">
    <property type="entry name" value="HTHARAC"/>
</dbReference>
<proteinExistence type="predicted"/>
<keyword evidence="3" id="KW-0963">Cytoplasm</keyword>
<dbReference type="Pfam" id="PF12833">
    <property type="entry name" value="HTH_18"/>
    <property type="match status" value="1"/>
</dbReference>
<comment type="function">
    <text evidence="9">May play the central regulatory role in sporulation. It may be an element of the effector pathway responsible for the activation of sporulation genes in response to nutritional stress. Spo0A may act in concert with spo0H (a sigma factor) to control the expression of some genes that are critical to the sporulation process.</text>
</comment>
<evidence type="ECO:0000256" key="1">
    <source>
        <dbReference type="ARBA" id="ARBA00004496"/>
    </source>
</evidence>
<dbReference type="Pfam" id="PF00072">
    <property type="entry name" value="Response_reg"/>
    <property type="match status" value="1"/>
</dbReference>
<keyword evidence="7" id="KW-0238">DNA-binding</keyword>
<feature type="domain" description="HTH araC/xylS-type" evidence="11">
    <location>
        <begin position="326"/>
        <end position="424"/>
    </location>
</feature>
<dbReference type="InterPro" id="IPR009057">
    <property type="entry name" value="Homeodomain-like_sf"/>
</dbReference>
<accession>A0A3E2WRH4</accession>
<evidence type="ECO:0000259" key="12">
    <source>
        <dbReference type="PROSITE" id="PS50110"/>
    </source>
</evidence>
<evidence type="ECO:0000313" key="14">
    <source>
        <dbReference type="Proteomes" id="UP000261111"/>
    </source>
</evidence>
<dbReference type="InterPro" id="IPR018060">
    <property type="entry name" value="HTH_AraC"/>
</dbReference>
<keyword evidence="6" id="KW-0805">Transcription regulation</keyword>
<dbReference type="GO" id="GO:0000160">
    <property type="term" value="P:phosphorelay signal transduction system"/>
    <property type="evidence" value="ECO:0007669"/>
    <property type="project" value="UniProtKB-KW"/>
</dbReference>
<evidence type="ECO:0000256" key="10">
    <source>
        <dbReference type="PROSITE-ProRule" id="PRU00169"/>
    </source>
</evidence>
<evidence type="ECO:0000256" key="7">
    <source>
        <dbReference type="ARBA" id="ARBA00023125"/>
    </source>
</evidence>
<reference evidence="13 14" key="1">
    <citation type="submission" date="2018-08" db="EMBL/GenBank/DDBJ databases">
        <title>A genome reference for cultivated species of the human gut microbiota.</title>
        <authorList>
            <person name="Zou Y."/>
            <person name="Xue W."/>
            <person name="Luo G."/>
        </authorList>
    </citation>
    <scope>NUCLEOTIDE SEQUENCE [LARGE SCALE GENOMIC DNA]</scope>
    <source>
        <strain evidence="13 14">AF19-21</strain>
    </source>
</reference>
<dbReference type="InterPro" id="IPR051552">
    <property type="entry name" value="HptR"/>
</dbReference>
<dbReference type="Gene3D" id="1.10.10.60">
    <property type="entry name" value="Homeodomain-like"/>
    <property type="match status" value="2"/>
</dbReference>
<evidence type="ECO:0000256" key="3">
    <source>
        <dbReference type="ARBA" id="ARBA00022490"/>
    </source>
</evidence>
<keyword evidence="4 10" id="KW-0597">Phosphoprotein</keyword>
<evidence type="ECO:0000256" key="8">
    <source>
        <dbReference type="ARBA" id="ARBA00023163"/>
    </source>
</evidence>
<organism evidence="13 14">
    <name type="scientific">Hungatella hathewayi</name>
    <dbReference type="NCBI Taxonomy" id="154046"/>
    <lineage>
        <taxon>Bacteria</taxon>
        <taxon>Bacillati</taxon>
        <taxon>Bacillota</taxon>
        <taxon>Clostridia</taxon>
        <taxon>Lachnospirales</taxon>
        <taxon>Lachnospiraceae</taxon>
        <taxon>Hungatella</taxon>
    </lineage>
</organism>
<dbReference type="InterPro" id="IPR020449">
    <property type="entry name" value="Tscrpt_reg_AraC-type_HTH"/>
</dbReference>
<dbReference type="Gene3D" id="3.40.50.2300">
    <property type="match status" value="1"/>
</dbReference>
<comment type="caution">
    <text evidence="13">The sequence shown here is derived from an EMBL/GenBank/DDBJ whole genome shotgun (WGS) entry which is preliminary data.</text>
</comment>
<evidence type="ECO:0000313" key="13">
    <source>
        <dbReference type="EMBL" id="RGC29349.1"/>
    </source>
</evidence>
<evidence type="ECO:0000256" key="9">
    <source>
        <dbReference type="ARBA" id="ARBA00024867"/>
    </source>
</evidence>
<keyword evidence="5" id="KW-0902">Two-component regulatory system</keyword>
<sequence length="428" mass="48722">MTELKGGCSMYRIMIVDDELIIREGISTFIDWEGLDCQIAHSASDGLEAVEFLQTACVDIIITDIRMPGKNGLELAEYVRKYAPSTKLIILSGYSDFKYAQEALRHGAFDFILKDNPLSKIENAVRRAISAIQEEQKKQRQFDSIQETIIKNQEELQIKFYQDLVYDVPLSPDEIIEKSRLYQVSGTDFYCILIKIRIIGDSAQLKEDFINTIARFLRGIFASVKPVIFPVHSRYLCIVLNDTRKLAHTPIVPSLNQIFTFAESYPEYRLKAAISTPHSSITELNTAYLECCYCFKHNAKSDKKILFYSDENNTSSPSHSQNLPIKKAVQFIENNYNEQIGLTDIADAVGLNASYLSRLFKKETGESVTEHLTLLRIEKAKKLLKDDSLRLRDVAMAVGFNDVSYFSNTFKKIAGMSPTEFRMISEIN</sequence>
<dbReference type="SMART" id="SM00342">
    <property type="entry name" value="HTH_ARAC"/>
    <property type="match status" value="1"/>
</dbReference>
<dbReference type="GO" id="GO:0005737">
    <property type="term" value="C:cytoplasm"/>
    <property type="evidence" value="ECO:0007669"/>
    <property type="project" value="UniProtKB-SubCell"/>
</dbReference>
<dbReference type="InterPro" id="IPR018062">
    <property type="entry name" value="HTH_AraC-typ_CS"/>
</dbReference>
<name>A0A3E2WRH4_9FIRM</name>
<evidence type="ECO:0000256" key="2">
    <source>
        <dbReference type="ARBA" id="ARBA00018672"/>
    </source>
</evidence>
<dbReference type="GO" id="GO:0043565">
    <property type="term" value="F:sequence-specific DNA binding"/>
    <property type="evidence" value="ECO:0007669"/>
    <property type="project" value="InterPro"/>
</dbReference>
<gene>
    <name evidence="13" type="ORF">DWX41_14960</name>
</gene>
<dbReference type="InterPro" id="IPR001789">
    <property type="entry name" value="Sig_transdc_resp-reg_receiver"/>
</dbReference>
<dbReference type="PROSITE" id="PS01124">
    <property type="entry name" value="HTH_ARAC_FAMILY_2"/>
    <property type="match status" value="1"/>
</dbReference>
<dbReference type="InterPro" id="IPR011006">
    <property type="entry name" value="CheY-like_superfamily"/>
</dbReference>
<dbReference type="PANTHER" id="PTHR42713:SF3">
    <property type="entry name" value="TRANSCRIPTIONAL REGULATORY PROTEIN HPTR"/>
    <property type="match status" value="1"/>
</dbReference>
<evidence type="ECO:0000256" key="6">
    <source>
        <dbReference type="ARBA" id="ARBA00023015"/>
    </source>
</evidence>
<dbReference type="PROSITE" id="PS00041">
    <property type="entry name" value="HTH_ARAC_FAMILY_1"/>
    <property type="match status" value="1"/>
</dbReference>
<keyword evidence="8" id="KW-0804">Transcription</keyword>
<dbReference type="PROSITE" id="PS50110">
    <property type="entry name" value="RESPONSE_REGULATORY"/>
    <property type="match status" value="1"/>
</dbReference>
<dbReference type="SUPFAM" id="SSF46689">
    <property type="entry name" value="Homeodomain-like"/>
    <property type="match status" value="2"/>
</dbReference>
<dbReference type="EMBL" id="QVIA01000017">
    <property type="protein sequence ID" value="RGC29349.1"/>
    <property type="molecule type" value="Genomic_DNA"/>
</dbReference>
<dbReference type="SMART" id="SM00448">
    <property type="entry name" value="REC"/>
    <property type="match status" value="1"/>
</dbReference>
<evidence type="ECO:0000259" key="11">
    <source>
        <dbReference type="PROSITE" id="PS01124"/>
    </source>
</evidence>